<dbReference type="SUPFAM" id="SSF56935">
    <property type="entry name" value="Porins"/>
    <property type="match status" value="1"/>
</dbReference>
<reference evidence="5" key="1">
    <citation type="submission" date="2020-02" db="EMBL/GenBank/DDBJ databases">
        <authorList>
            <person name="Meier V. D."/>
        </authorList>
    </citation>
    <scope>NUCLEOTIDE SEQUENCE</scope>
    <source>
        <strain evidence="5">AVDCRST_MAG89</strain>
    </source>
</reference>
<sequence length="563" mass="61485">TTGSILSSRLVAGLLGRAVDDPELRGYAGSLRPAEWDTVRTSQSVRRTLGSAAAHWTPRAWVTVGGSFGIDHVDMDELVHDYETEPGVGGRGHLTGTRRRVRRDAEGFARLEYGAPGGLRLASTLGVERHSARSRQASRFGPLQEDPSIESYARVRQRTVAAYGRQGIAWRDRLFASATVRRDEEKDREPLHSGALGASWELVKRSAPGTSWMDGLRLRAAYARAEREPELGLDFAFVPVQCTNLNPCDRDPLVPQRHAEVEGGVDATLLGGRVDVSLTGYDRTTRDVLGQRMPTAGLLNEGRVVNRGVEARARVGAPPAARFFWEVVGTGALNRNRLEDFELGPFFASGFDQRHAEGRPLGSFYGRRITGFADLDGDGIIGGEGCDTFGSPACEVRLSAEVEYLGSPDPTRMLSLQGRTRARGVEIYALLEHQGGASRANLTEEVRCGFFIVCRGALDPSTPLAEQARVTALIFTDHLPVENAGFTRLREAAVTVAIPQRWARRFGGRGVELTVAGRNLATWTGFTGLDPETANAAQNPFEFRDFFGQPLPRTITTRLDVTF</sequence>
<comment type="subcellular location">
    <subcellularLocation>
        <location evidence="1">Cell outer membrane</location>
    </subcellularLocation>
</comment>
<dbReference type="GO" id="GO:0009279">
    <property type="term" value="C:cell outer membrane"/>
    <property type="evidence" value="ECO:0007669"/>
    <property type="project" value="UniProtKB-SubCell"/>
</dbReference>
<evidence type="ECO:0000256" key="2">
    <source>
        <dbReference type="ARBA" id="ARBA00023136"/>
    </source>
</evidence>
<dbReference type="InterPro" id="IPR036942">
    <property type="entry name" value="Beta-barrel_TonB_sf"/>
</dbReference>
<dbReference type="Pfam" id="PF00593">
    <property type="entry name" value="TonB_dep_Rec_b-barrel"/>
    <property type="match status" value="1"/>
</dbReference>
<feature type="non-terminal residue" evidence="5">
    <location>
        <position position="1"/>
    </location>
</feature>
<feature type="domain" description="TonB-dependent receptor-like beta-barrel" evidence="4">
    <location>
        <begin position="45"/>
        <end position="329"/>
    </location>
</feature>
<keyword evidence="2" id="KW-0472">Membrane</keyword>
<keyword evidence="3" id="KW-0998">Cell outer membrane</keyword>
<name>A0A6J4KPD7_9BACT</name>
<dbReference type="EMBL" id="CADCTV010000230">
    <property type="protein sequence ID" value="CAA9309880.1"/>
    <property type="molecule type" value="Genomic_DNA"/>
</dbReference>
<dbReference type="InterPro" id="IPR000531">
    <property type="entry name" value="Beta-barrel_TonB"/>
</dbReference>
<accession>A0A6J4KPD7</accession>
<evidence type="ECO:0000256" key="3">
    <source>
        <dbReference type="ARBA" id="ARBA00023237"/>
    </source>
</evidence>
<proteinExistence type="predicted"/>
<dbReference type="Gene3D" id="2.40.170.20">
    <property type="entry name" value="TonB-dependent receptor, beta-barrel domain"/>
    <property type="match status" value="1"/>
</dbReference>
<evidence type="ECO:0000259" key="4">
    <source>
        <dbReference type="Pfam" id="PF00593"/>
    </source>
</evidence>
<gene>
    <name evidence="5" type="ORF">AVDCRST_MAG89-1050</name>
</gene>
<protein>
    <recommendedName>
        <fullName evidence="4">TonB-dependent receptor-like beta-barrel domain-containing protein</fullName>
    </recommendedName>
</protein>
<evidence type="ECO:0000313" key="5">
    <source>
        <dbReference type="EMBL" id="CAA9309880.1"/>
    </source>
</evidence>
<dbReference type="AlphaFoldDB" id="A0A6J4KPD7"/>
<evidence type="ECO:0000256" key="1">
    <source>
        <dbReference type="ARBA" id="ARBA00004442"/>
    </source>
</evidence>
<organism evidence="5">
    <name type="scientific">uncultured Gemmatimonadota bacterium</name>
    <dbReference type="NCBI Taxonomy" id="203437"/>
    <lineage>
        <taxon>Bacteria</taxon>
        <taxon>Pseudomonadati</taxon>
        <taxon>Gemmatimonadota</taxon>
        <taxon>environmental samples</taxon>
    </lineage>
</organism>